<gene>
    <name evidence="2" type="ORF">KQX54_010332</name>
</gene>
<evidence type="ECO:0000313" key="3">
    <source>
        <dbReference type="Proteomes" id="UP000826195"/>
    </source>
</evidence>
<dbReference type="AlphaFoldDB" id="A0AAV7I777"/>
<feature type="region of interest" description="Disordered" evidence="1">
    <location>
        <begin position="172"/>
        <end position="192"/>
    </location>
</feature>
<organism evidence="2 3">
    <name type="scientific">Cotesia glomerata</name>
    <name type="common">Lepidopteran parasitic wasp</name>
    <name type="synonym">Apanteles glomeratus</name>
    <dbReference type="NCBI Taxonomy" id="32391"/>
    <lineage>
        <taxon>Eukaryota</taxon>
        <taxon>Metazoa</taxon>
        <taxon>Ecdysozoa</taxon>
        <taxon>Arthropoda</taxon>
        <taxon>Hexapoda</taxon>
        <taxon>Insecta</taxon>
        <taxon>Pterygota</taxon>
        <taxon>Neoptera</taxon>
        <taxon>Endopterygota</taxon>
        <taxon>Hymenoptera</taxon>
        <taxon>Apocrita</taxon>
        <taxon>Ichneumonoidea</taxon>
        <taxon>Braconidae</taxon>
        <taxon>Microgastrinae</taxon>
        <taxon>Cotesia</taxon>
    </lineage>
</organism>
<name>A0AAV7I777_COTGL</name>
<feature type="compositionally biased region" description="Basic and acidic residues" evidence="1">
    <location>
        <begin position="123"/>
        <end position="132"/>
    </location>
</feature>
<protein>
    <submittedName>
        <fullName evidence="2">Uncharacterized protein</fullName>
    </submittedName>
</protein>
<accession>A0AAV7I777</accession>
<reference evidence="2 3" key="1">
    <citation type="journal article" date="2021" name="J. Hered.">
        <title>A chromosome-level genome assembly of the parasitoid wasp, Cotesia glomerata (Hymenoptera: Braconidae).</title>
        <authorList>
            <person name="Pinto B.J."/>
            <person name="Weis J.J."/>
            <person name="Gamble T."/>
            <person name="Ode P.J."/>
            <person name="Paul R."/>
            <person name="Zaspel J.M."/>
        </authorList>
    </citation>
    <scope>NUCLEOTIDE SEQUENCE [LARGE SCALE GENOMIC DNA]</scope>
    <source>
        <tissue evidence="2">Whole</tissue>
    </source>
</reference>
<sequence length="192" mass="22617">MNNDFDALSMIVNNEENNPESVSSSNTTITSDYRILWMWNKIIKFFNLEHDHKNLFEKLFEENDVEENLMKFFNLNSIEEVSLDNKVLFFFKTYRNEIIQEEVAFWEENKGRSQKPTKNAYGKVEKTDEEKKKKGKKTKKGKKDENYEPNNEILSTLFSGVTTTHIYLDVDGDDEDNAELVTPEDYKEKISV</sequence>
<comment type="caution">
    <text evidence="2">The sequence shown here is derived from an EMBL/GenBank/DDBJ whole genome shotgun (WGS) entry which is preliminary data.</text>
</comment>
<keyword evidence="3" id="KW-1185">Reference proteome</keyword>
<evidence type="ECO:0000313" key="2">
    <source>
        <dbReference type="EMBL" id="KAH0554401.1"/>
    </source>
</evidence>
<proteinExistence type="predicted"/>
<dbReference type="Proteomes" id="UP000826195">
    <property type="component" value="Unassembled WGS sequence"/>
</dbReference>
<evidence type="ECO:0000256" key="1">
    <source>
        <dbReference type="SAM" id="MobiDB-lite"/>
    </source>
</evidence>
<dbReference type="EMBL" id="JAHXZJ010001119">
    <property type="protein sequence ID" value="KAH0554401.1"/>
    <property type="molecule type" value="Genomic_DNA"/>
</dbReference>
<feature type="region of interest" description="Disordered" evidence="1">
    <location>
        <begin position="113"/>
        <end position="148"/>
    </location>
</feature>